<name>A0A7S7NTG2_PALFE</name>
<keyword evidence="1" id="KW-0812">Transmembrane</keyword>
<feature type="transmembrane region" description="Helical" evidence="1">
    <location>
        <begin position="146"/>
        <end position="170"/>
    </location>
</feature>
<sequence>MRLDVHPPLYYLLLHLWLTVAPANEASLRVFSALGLGLAAWFFWRFLAEADSPGVAWTGTALLLANPLVLLLAGYGRMYTLEAAVCAASLWCGWRVLSRPVASRGAELALLASTAAGLLTHNWFVFFLLGLGVTMLAQFGWRAFRLAVPVLGGGFLYLALWGDAALAQIGSTGEQLAWLKRPGWTAPLEVLAAHLWLVAAVAPVLLIAVALKGAKPRTSGAWWPPALGALVSILVPLVISQWKPLYNSRFTVVAAPFLAWALAGFLSRAGVLTVPVLTLAACLWTTLDARNVSPCNSRAAAEALARQVQAGDTVVFCRLSRQPVEWYWHGAAGRRTSFPASIDVHPGYEGTPRGPELETEAARLLAQAPGRVVVVVDSTSPASRVLLTALQRDFRPVEPACLACESAGKHYFNRIQVFERRP</sequence>
<proteinExistence type="predicted"/>
<dbReference type="KEGG" id="pfer:IRI77_05510"/>
<evidence type="ECO:0000256" key="1">
    <source>
        <dbReference type="SAM" id="Phobius"/>
    </source>
</evidence>
<feature type="transmembrane region" description="Helical" evidence="1">
    <location>
        <begin position="259"/>
        <end position="284"/>
    </location>
</feature>
<keyword evidence="1" id="KW-1133">Transmembrane helix</keyword>
<feature type="transmembrane region" description="Helical" evidence="1">
    <location>
        <begin position="190"/>
        <end position="209"/>
    </location>
</feature>
<keyword evidence="2" id="KW-0808">Transferase</keyword>
<accession>A0A7S7NTG2</accession>
<keyword evidence="1" id="KW-0472">Membrane</keyword>
<reference evidence="2 3" key="1">
    <citation type="submission" date="2020-10" db="EMBL/GenBank/DDBJ databases">
        <title>Complete genome sequence of Paludibaculum fermentans P105T, a facultatively anaerobic acidobacterium capable of dissimilatory Fe(III) reduction.</title>
        <authorList>
            <person name="Dedysh S.N."/>
            <person name="Beletsky A.V."/>
            <person name="Kulichevskaya I.S."/>
            <person name="Mardanov A.V."/>
            <person name="Ravin N.V."/>
        </authorList>
    </citation>
    <scope>NUCLEOTIDE SEQUENCE [LARGE SCALE GENOMIC DNA]</scope>
    <source>
        <strain evidence="2 3">P105</strain>
    </source>
</reference>
<evidence type="ECO:0000313" key="2">
    <source>
        <dbReference type="EMBL" id="QOY89413.1"/>
    </source>
</evidence>
<protein>
    <submittedName>
        <fullName evidence="2">Glycosyltransferase family 39 protein</fullName>
    </submittedName>
</protein>
<dbReference type="Proteomes" id="UP000593892">
    <property type="component" value="Chromosome"/>
</dbReference>
<feature type="transmembrane region" description="Helical" evidence="1">
    <location>
        <begin position="54"/>
        <end position="72"/>
    </location>
</feature>
<dbReference type="GO" id="GO:0016740">
    <property type="term" value="F:transferase activity"/>
    <property type="evidence" value="ECO:0007669"/>
    <property type="project" value="UniProtKB-KW"/>
</dbReference>
<organism evidence="2 3">
    <name type="scientific">Paludibaculum fermentans</name>
    <dbReference type="NCBI Taxonomy" id="1473598"/>
    <lineage>
        <taxon>Bacteria</taxon>
        <taxon>Pseudomonadati</taxon>
        <taxon>Acidobacteriota</taxon>
        <taxon>Terriglobia</taxon>
        <taxon>Bryobacterales</taxon>
        <taxon>Bryobacteraceae</taxon>
        <taxon>Paludibaculum</taxon>
    </lineage>
</organism>
<dbReference type="EMBL" id="CP063849">
    <property type="protein sequence ID" value="QOY89413.1"/>
    <property type="molecule type" value="Genomic_DNA"/>
</dbReference>
<feature type="transmembrane region" description="Helical" evidence="1">
    <location>
        <begin position="221"/>
        <end position="239"/>
    </location>
</feature>
<dbReference type="AlphaFoldDB" id="A0A7S7NTG2"/>
<gene>
    <name evidence="2" type="ORF">IRI77_05510</name>
</gene>
<evidence type="ECO:0000313" key="3">
    <source>
        <dbReference type="Proteomes" id="UP000593892"/>
    </source>
</evidence>
<keyword evidence="3" id="KW-1185">Reference proteome</keyword>
<feature type="transmembrane region" description="Helical" evidence="1">
    <location>
        <begin position="109"/>
        <end position="134"/>
    </location>
</feature>
<feature type="transmembrane region" description="Helical" evidence="1">
    <location>
        <begin position="30"/>
        <end position="48"/>
    </location>
</feature>